<evidence type="ECO:0000313" key="1">
    <source>
        <dbReference type="EMBL" id="OXU30911.1"/>
    </source>
</evidence>
<organism evidence="1 2">
    <name type="scientific">Trichomalopsis sarcophagae</name>
    <dbReference type="NCBI Taxonomy" id="543379"/>
    <lineage>
        <taxon>Eukaryota</taxon>
        <taxon>Metazoa</taxon>
        <taxon>Ecdysozoa</taxon>
        <taxon>Arthropoda</taxon>
        <taxon>Hexapoda</taxon>
        <taxon>Insecta</taxon>
        <taxon>Pterygota</taxon>
        <taxon>Neoptera</taxon>
        <taxon>Endopterygota</taxon>
        <taxon>Hymenoptera</taxon>
        <taxon>Apocrita</taxon>
        <taxon>Proctotrupomorpha</taxon>
        <taxon>Chalcidoidea</taxon>
        <taxon>Pteromalidae</taxon>
        <taxon>Pteromalinae</taxon>
        <taxon>Trichomalopsis</taxon>
    </lineage>
</organism>
<dbReference type="Proteomes" id="UP000215335">
    <property type="component" value="Unassembled WGS sequence"/>
</dbReference>
<name>A0A232FJK1_9HYME</name>
<accession>A0A232FJK1</accession>
<keyword evidence="2" id="KW-1185">Reference proteome</keyword>
<evidence type="ECO:0000313" key="2">
    <source>
        <dbReference type="Proteomes" id="UP000215335"/>
    </source>
</evidence>
<reference evidence="1 2" key="1">
    <citation type="journal article" date="2017" name="Curr. Biol.">
        <title>The Evolution of Venom by Co-option of Single-Copy Genes.</title>
        <authorList>
            <person name="Martinson E.O."/>
            <person name="Mrinalini"/>
            <person name="Kelkar Y.D."/>
            <person name="Chang C.H."/>
            <person name="Werren J.H."/>
        </authorList>
    </citation>
    <scope>NUCLEOTIDE SEQUENCE [LARGE SCALE GENOMIC DNA]</scope>
    <source>
        <strain evidence="1 2">Alberta</strain>
        <tissue evidence="1">Whole body</tissue>
    </source>
</reference>
<gene>
    <name evidence="1" type="ORF">TSAR_009257</name>
</gene>
<sequence>MSILPTLGTRNLAERCRHDIRVLRPQKPPSSKTGLISINIDGVLIYCLCRCTLYI</sequence>
<dbReference type="EMBL" id="NNAY01000106">
    <property type="protein sequence ID" value="OXU30911.1"/>
    <property type="molecule type" value="Genomic_DNA"/>
</dbReference>
<protein>
    <submittedName>
        <fullName evidence="1">Uncharacterized protein</fullName>
    </submittedName>
</protein>
<comment type="caution">
    <text evidence="1">The sequence shown here is derived from an EMBL/GenBank/DDBJ whole genome shotgun (WGS) entry which is preliminary data.</text>
</comment>
<proteinExistence type="predicted"/>
<dbReference type="AlphaFoldDB" id="A0A232FJK1"/>